<feature type="chain" id="PRO_5019202684" description="Putrescine-binding periplasmic protein" evidence="6">
    <location>
        <begin position="25"/>
        <end position="364"/>
    </location>
</feature>
<dbReference type="PANTHER" id="PTHR30222">
    <property type="entry name" value="SPERMIDINE/PUTRESCINE-BINDING PERIPLASMIC PROTEIN"/>
    <property type="match status" value="1"/>
</dbReference>
<dbReference type="Proteomes" id="UP000274139">
    <property type="component" value="Unassembled WGS sequence"/>
</dbReference>
<dbReference type="PANTHER" id="PTHR30222:SF12">
    <property type="entry name" value="NORSPERMIDINE SENSOR"/>
    <property type="match status" value="1"/>
</dbReference>
<evidence type="ECO:0000313" key="7">
    <source>
        <dbReference type="EMBL" id="RMD00964.1"/>
    </source>
</evidence>
<dbReference type="Gene3D" id="3.40.190.10">
    <property type="entry name" value="Periplasmic binding protein-like II"/>
    <property type="match status" value="2"/>
</dbReference>
<evidence type="ECO:0000256" key="6">
    <source>
        <dbReference type="SAM" id="SignalP"/>
    </source>
</evidence>
<comment type="caution">
    <text evidence="7">The sequence shown here is derived from an EMBL/GenBank/DDBJ whole genome shotgun (WGS) entry which is preliminary data.</text>
</comment>
<dbReference type="InterPro" id="IPR001188">
    <property type="entry name" value="Sperm_putr-bd"/>
</dbReference>
<protein>
    <recommendedName>
        <fullName evidence="5">Putrescine-binding periplasmic protein</fullName>
    </recommendedName>
</protein>
<proteinExistence type="inferred from homology"/>
<dbReference type="SUPFAM" id="SSF53850">
    <property type="entry name" value="Periplasmic binding protein-like II"/>
    <property type="match status" value="1"/>
</dbReference>
<dbReference type="Pfam" id="PF13416">
    <property type="entry name" value="SBP_bac_8"/>
    <property type="match status" value="1"/>
</dbReference>
<feature type="signal peptide" evidence="6">
    <location>
        <begin position="1"/>
        <end position="24"/>
    </location>
</feature>
<keyword evidence="3 6" id="KW-0732">Signal</keyword>
<dbReference type="PIRSF" id="PIRSF019574">
    <property type="entry name" value="Periplasmic_polyamine_BP"/>
    <property type="match status" value="1"/>
</dbReference>
<comment type="function">
    <text evidence="5">Required for the activity of the bacterial periplasmic transport system of putrescine.</text>
</comment>
<dbReference type="PRINTS" id="PR00909">
    <property type="entry name" value="SPERMDNBNDNG"/>
</dbReference>
<dbReference type="GO" id="GO:0042597">
    <property type="term" value="C:periplasmic space"/>
    <property type="evidence" value="ECO:0007669"/>
    <property type="project" value="UniProtKB-SubCell"/>
</dbReference>
<dbReference type="AlphaFoldDB" id="A0A454JLZ9"/>
<gene>
    <name evidence="7" type="ORF">EAY64_03575</name>
</gene>
<dbReference type="CDD" id="cd13659">
    <property type="entry name" value="PBP2_PotF"/>
    <property type="match status" value="1"/>
</dbReference>
<evidence type="ECO:0000256" key="5">
    <source>
        <dbReference type="PIRNR" id="PIRNR019574"/>
    </source>
</evidence>
<organism evidence="7 8">
    <name type="scientific">Aquitalea palustris</name>
    <dbReference type="NCBI Taxonomy" id="2480983"/>
    <lineage>
        <taxon>Bacteria</taxon>
        <taxon>Pseudomonadati</taxon>
        <taxon>Pseudomonadota</taxon>
        <taxon>Betaproteobacteria</taxon>
        <taxon>Neisseriales</taxon>
        <taxon>Chromobacteriaceae</taxon>
        <taxon>Aquitalea</taxon>
    </lineage>
</organism>
<keyword evidence="8" id="KW-1185">Reference proteome</keyword>
<evidence type="ECO:0000256" key="2">
    <source>
        <dbReference type="ARBA" id="ARBA00022448"/>
    </source>
</evidence>
<dbReference type="GO" id="GO:0015846">
    <property type="term" value="P:polyamine transport"/>
    <property type="evidence" value="ECO:0007669"/>
    <property type="project" value="InterPro"/>
</dbReference>
<accession>A0A454JLZ9</accession>
<dbReference type="GO" id="GO:0019808">
    <property type="term" value="F:polyamine binding"/>
    <property type="evidence" value="ECO:0007669"/>
    <property type="project" value="InterPro"/>
</dbReference>
<dbReference type="InterPro" id="IPR006059">
    <property type="entry name" value="SBP"/>
</dbReference>
<comment type="subcellular location">
    <subcellularLocation>
        <location evidence="1 5">Periplasm</location>
    </subcellularLocation>
</comment>
<keyword evidence="2 5" id="KW-0813">Transport</keyword>
<evidence type="ECO:0000256" key="1">
    <source>
        <dbReference type="ARBA" id="ARBA00004418"/>
    </source>
</evidence>
<evidence type="ECO:0000256" key="3">
    <source>
        <dbReference type="ARBA" id="ARBA00022729"/>
    </source>
</evidence>
<dbReference type="OrthoDB" id="8581273at2"/>
<reference evidence="7 8" key="1">
    <citation type="submission" date="2018-10" db="EMBL/GenBank/DDBJ databases">
        <title>Draft genome sequence of Aquitalea MWU14-2217 isolated from a wild cranberry bog in Provincetown, Massachusetts.</title>
        <authorList>
            <person name="Ebadzadsahrai G."/>
            <person name="Soby S."/>
        </authorList>
    </citation>
    <scope>NUCLEOTIDE SEQUENCE [LARGE SCALE GENOMIC DNA]</scope>
    <source>
        <strain evidence="7 8">MWU14-2217</strain>
    </source>
</reference>
<evidence type="ECO:0000313" key="8">
    <source>
        <dbReference type="Proteomes" id="UP000274139"/>
    </source>
</evidence>
<comment type="similarity">
    <text evidence="5">Belongs to the bacterial solute-binding protein PotD/PotF family.</text>
</comment>
<dbReference type="RefSeq" id="WP_103523424.1">
    <property type="nucleotide sequence ID" value="NZ_JAIZDC010000002.1"/>
</dbReference>
<keyword evidence="4 5" id="KW-0574">Periplasm</keyword>
<evidence type="ECO:0000256" key="4">
    <source>
        <dbReference type="ARBA" id="ARBA00022764"/>
    </source>
</evidence>
<sequence length="364" mass="40267">MSHAILSRALVIATCTLGAGSASASETLNFFNWADYAGKNTVSGFERETGIKVRYDPFDSEETLQAKMLVGHSAYDVVVPSSGFLRNQLQAGLYQKLDKSRLPNWKNLDPQLMQKLENVDPGNQYAIPWTWGTTGLAINSKARQLLGTGAPLDSWAVLLNPQYLSRLQNCGVGMLDSPADIAAIALRYLHKDINKASSKDLQEAFELLKGIRPYITQFNSNSYVSDLALGDLCIAVGWSGDVQQARLQARSSKKSFQIDYIIPKEGSVIWFDVMAIPKDAPNLNAAYKWLNYIEKPEVHADISNSTFYLSANKPANALVKAEIRDDPAVNPDNATLQRLTAVQGLPPELMRQLNRLWANFKTGR</sequence>
<name>A0A454JLZ9_9NEIS</name>
<dbReference type="EMBL" id="RFAR01000011">
    <property type="protein sequence ID" value="RMD00964.1"/>
    <property type="molecule type" value="Genomic_DNA"/>
</dbReference>